<reference evidence="2 3" key="1">
    <citation type="submission" date="2018-07" db="EMBL/GenBank/DDBJ databases">
        <title>Genomic Encyclopedia of Type Strains, Phase IV (KMG-IV): sequencing the most valuable type-strain genomes for metagenomic binning, comparative biology and taxonomic classification.</title>
        <authorList>
            <person name="Goeker M."/>
        </authorList>
    </citation>
    <scope>NUCLEOTIDE SEQUENCE [LARGE SCALE GENOMIC DNA]</scope>
    <source>
        <strain evidence="2 3">DSM 21410</strain>
    </source>
</reference>
<dbReference type="InterPro" id="IPR007235">
    <property type="entry name" value="Glyco_trans_28_C"/>
</dbReference>
<dbReference type="SUPFAM" id="SSF53756">
    <property type="entry name" value="UDP-Glycosyltransferase/glycogen phosphorylase"/>
    <property type="match status" value="1"/>
</dbReference>
<evidence type="ECO:0000259" key="1">
    <source>
        <dbReference type="Pfam" id="PF04101"/>
    </source>
</evidence>
<name>A0A369A8R5_9FLAO</name>
<dbReference type="GO" id="GO:0016758">
    <property type="term" value="F:hexosyltransferase activity"/>
    <property type="evidence" value="ECO:0007669"/>
    <property type="project" value="InterPro"/>
</dbReference>
<organism evidence="2 3">
    <name type="scientific">Schleiferia thermophila</name>
    <dbReference type="NCBI Taxonomy" id="884107"/>
    <lineage>
        <taxon>Bacteria</taxon>
        <taxon>Pseudomonadati</taxon>
        <taxon>Bacteroidota</taxon>
        <taxon>Flavobacteriia</taxon>
        <taxon>Flavobacteriales</taxon>
        <taxon>Schleiferiaceae</taxon>
        <taxon>Schleiferia</taxon>
    </lineage>
</organism>
<gene>
    <name evidence="2" type="ORF">DES35_1011039</name>
</gene>
<dbReference type="Gene3D" id="3.40.50.2000">
    <property type="entry name" value="Glycogen Phosphorylase B"/>
    <property type="match status" value="1"/>
</dbReference>
<proteinExistence type="predicted"/>
<dbReference type="Proteomes" id="UP000253517">
    <property type="component" value="Unassembled WGS sequence"/>
</dbReference>
<sequence length="357" mass="40902">MSKSNSIVLYCILNWGFGHAARSSVIIKNLLTSGYQVVVASDGAALEFIKKHVPEINVLKLPDYNITYSKRPKWLIIRMIFTFIKLTPKFFVEWITIHNFIKQEKPVLLISDTRPFCHTFRIPSIYITNQIEIRPFFLGFIHRIQMRLFSQIWIPCTEEDLVGGYTTKAFGKISDKVKYIGYYPNYRDFDVSKTQKRYFVAAVISGPEPARSQLEKTLFTELQKLQKTCVLIRGLTDGSQQSYFVKNIEVYDFLPLEKVAEILSRSSYFVGRSGFSGISIMIGLDIKLILIPTSGQPEQEENARSLSNANLASVFDLENFSIEKALRNVENVLSLCTLDNRRPDIPLLIKNLLSSKK</sequence>
<evidence type="ECO:0000313" key="3">
    <source>
        <dbReference type="Proteomes" id="UP000253517"/>
    </source>
</evidence>
<dbReference type="RefSeq" id="WP_037356873.1">
    <property type="nucleotide sequence ID" value="NZ_BHZF01000001.1"/>
</dbReference>
<comment type="caution">
    <text evidence="2">The sequence shown here is derived from an EMBL/GenBank/DDBJ whole genome shotgun (WGS) entry which is preliminary data.</text>
</comment>
<dbReference type="EMBL" id="QPJS01000001">
    <property type="protein sequence ID" value="RCX05750.1"/>
    <property type="molecule type" value="Genomic_DNA"/>
</dbReference>
<dbReference type="Pfam" id="PF04101">
    <property type="entry name" value="Glyco_tran_28_C"/>
    <property type="match status" value="1"/>
</dbReference>
<feature type="domain" description="Glycosyl transferase family 28 C-terminal" evidence="1">
    <location>
        <begin position="236"/>
        <end position="331"/>
    </location>
</feature>
<dbReference type="AlphaFoldDB" id="A0A369A8R5"/>
<protein>
    <submittedName>
        <fullName evidence="2">Uncharacterized protein (TIGR00661 family)</fullName>
    </submittedName>
</protein>
<accession>A0A369A8R5</accession>
<keyword evidence="3" id="KW-1185">Reference proteome</keyword>
<dbReference type="Pfam" id="PF13528">
    <property type="entry name" value="Glyco_trans_1_3"/>
    <property type="match status" value="1"/>
</dbReference>
<evidence type="ECO:0000313" key="2">
    <source>
        <dbReference type="EMBL" id="RCX05750.1"/>
    </source>
</evidence>